<dbReference type="PANTHER" id="PTHR43853:SF11">
    <property type="entry name" value="3-KETOACYL-COA THIOLASE FADA"/>
    <property type="match status" value="1"/>
</dbReference>
<dbReference type="AlphaFoldDB" id="A0A518B8D3"/>
<comment type="pathway">
    <text evidence="1">Lipid metabolism.</text>
</comment>
<gene>
    <name evidence="10" type="primary">fadA</name>
    <name evidence="10" type="ORF">Pan216_41160</name>
</gene>
<keyword evidence="3 7" id="KW-0808">Transferase</keyword>
<proteinExistence type="inferred from homology"/>
<dbReference type="CDD" id="cd00751">
    <property type="entry name" value="thiolase"/>
    <property type="match status" value="1"/>
</dbReference>
<evidence type="ECO:0000256" key="7">
    <source>
        <dbReference type="RuleBase" id="RU003557"/>
    </source>
</evidence>
<dbReference type="FunFam" id="3.40.47.10:FF:000010">
    <property type="entry name" value="Acetyl-CoA acetyltransferase (Thiolase)"/>
    <property type="match status" value="1"/>
</dbReference>
<dbReference type="EC" id="2.3.1.16" evidence="5"/>
<dbReference type="RefSeq" id="WP_145260540.1">
    <property type="nucleotide sequence ID" value="NZ_CP036279.1"/>
</dbReference>
<dbReference type="InterPro" id="IPR016039">
    <property type="entry name" value="Thiolase-like"/>
</dbReference>
<evidence type="ECO:0000313" key="11">
    <source>
        <dbReference type="Proteomes" id="UP000317093"/>
    </source>
</evidence>
<dbReference type="InterPro" id="IPR020617">
    <property type="entry name" value="Thiolase_C"/>
</dbReference>
<feature type="domain" description="Thiolase C-terminal" evidence="9">
    <location>
        <begin position="262"/>
        <end position="383"/>
    </location>
</feature>
<feature type="active site" description="Proton acceptor" evidence="6">
    <location>
        <position position="341"/>
    </location>
</feature>
<protein>
    <recommendedName>
        <fullName evidence="5">acetyl-CoA C-acyltransferase</fullName>
        <ecNumber evidence="5">2.3.1.16</ecNumber>
    </recommendedName>
</protein>
<accession>A0A518B8D3</accession>
<dbReference type="Gene3D" id="3.40.47.10">
    <property type="match status" value="2"/>
</dbReference>
<keyword evidence="11" id="KW-1185">Reference proteome</keyword>
<dbReference type="PANTHER" id="PTHR43853">
    <property type="entry name" value="3-KETOACYL-COA THIOLASE, PEROXISOMAL"/>
    <property type="match status" value="1"/>
</dbReference>
<dbReference type="KEGG" id="knv:Pan216_41160"/>
<evidence type="ECO:0000256" key="1">
    <source>
        <dbReference type="ARBA" id="ARBA00005189"/>
    </source>
</evidence>
<dbReference type="NCBIfam" id="TIGR01930">
    <property type="entry name" value="AcCoA-C-Actrans"/>
    <property type="match status" value="1"/>
</dbReference>
<reference evidence="10 11" key="1">
    <citation type="submission" date="2019-02" db="EMBL/GenBank/DDBJ databases">
        <title>Deep-cultivation of Planctomycetes and their phenomic and genomic characterization uncovers novel biology.</title>
        <authorList>
            <person name="Wiegand S."/>
            <person name="Jogler M."/>
            <person name="Boedeker C."/>
            <person name="Pinto D."/>
            <person name="Vollmers J."/>
            <person name="Rivas-Marin E."/>
            <person name="Kohn T."/>
            <person name="Peeters S.H."/>
            <person name="Heuer A."/>
            <person name="Rast P."/>
            <person name="Oberbeckmann S."/>
            <person name="Bunk B."/>
            <person name="Jeske O."/>
            <person name="Meyerdierks A."/>
            <person name="Storesund J.E."/>
            <person name="Kallscheuer N."/>
            <person name="Luecker S."/>
            <person name="Lage O.M."/>
            <person name="Pohl T."/>
            <person name="Merkel B.J."/>
            <person name="Hornburger P."/>
            <person name="Mueller R.-W."/>
            <person name="Bruemmer F."/>
            <person name="Labrenz M."/>
            <person name="Spormann A.M."/>
            <person name="Op den Camp H."/>
            <person name="Overmann J."/>
            <person name="Amann R."/>
            <person name="Jetten M.S.M."/>
            <person name="Mascher T."/>
            <person name="Medema M.H."/>
            <person name="Devos D.P."/>
            <person name="Kaster A.-K."/>
            <person name="Ovreas L."/>
            <person name="Rohde M."/>
            <person name="Galperin M.Y."/>
            <person name="Jogler C."/>
        </authorList>
    </citation>
    <scope>NUCLEOTIDE SEQUENCE [LARGE SCALE GENOMIC DNA]</scope>
    <source>
        <strain evidence="10 11">Pan216</strain>
    </source>
</reference>
<evidence type="ECO:0000259" key="8">
    <source>
        <dbReference type="Pfam" id="PF00108"/>
    </source>
</evidence>
<dbReference type="Pfam" id="PF00108">
    <property type="entry name" value="Thiolase_N"/>
    <property type="match status" value="1"/>
</dbReference>
<dbReference type="GO" id="GO:0005737">
    <property type="term" value="C:cytoplasm"/>
    <property type="evidence" value="ECO:0007669"/>
    <property type="project" value="UniProtKB-ARBA"/>
</dbReference>
<dbReference type="Proteomes" id="UP000317093">
    <property type="component" value="Chromosome"/>
</dbReference>
<evidence type="ECO:0000256" key="4">
    <source>
        <dbReference type="ARBA" id="ARBA00023315"/>
    </source>
</evidence>
<dbReference type="InterPro" id="IPR020615">
    <property type="entry name" value="Thiolase_acyl_enz_int_AS"/>
</dbReference>
<dbReference type="PIRSF" id="PIRSF000429">
    <property type="entry name" value="Ac-CoA_Ac_transf"/>
    <property type="match status" value="1"/>
</dbReference>
<dbReference type="GO" id="GO:0003988">
    <property type="term" value="F:acetyl-CoA C-acyltransferase activity"/>
    <property type="evidence" value="ECO:0007669"/>
    <property type="project" value="UniProtKB-EC"/>
</dbReference>
<dbReference type="PROSITE" id="PS00099">
    <property type="entry name" value="THIOLASE_3"/>
    <property type="match status" value="1"/>
</dbReference>
<evidence type="ECO:0000256" key="2">
    <source>
        <dbReference type="ARBA" id="ARBA00010982"/>
    </source>
</evidence>
<dbReference type="InterPro" id="IPR020616">
    <property type="entry name" value="Thiolase_N"/>
</dbReference>
<dbReference type="InterPro" id="IPR050215">
    <property type="entry name" value="Thiolase-like_sf_Thiolase"/>
</dbReference>
<evidence type="ECO:0000313" key="10">
    <source>
        <dbReference type="EMBL" id="QDU63238.1"/>
    </source>
</evidence>
<dbReference type="PROSITE" id="PS00737">
    <property type="entry name" value="THIOLASE_2"/>
    <property type="match status" value="1"/>
</dbReference>
<dbReference type="InterPro" id="IPR002155">
    <property type="entry name" value="Thiolase"/>
</dbReference>
<name>A0A518B8D3_9BACT</name>
<comment type="similarity">
    <text evidence="2 7">Belongs to the thiolase-like superfamily. Thiolase family.</text>
</comment>
<dbReference type="PROSITE" id="PS00098">
    <property type="entry name" value="THIOLASE_1"/>
    <property type="match status" value="1"/>
</dbReference>
<dbReference type="EMBL" id="CP036279">
    <property type="protein sequence ID" value="QDU63238.1"/>
    <property type="molecule type" value="Genomic_DNA"/>
</dbReference>
<dbReference type="Pfam" id="PF02803">
    <property type="entry name" value="Thiolase_C"/>
    <property type="match status" value="1"/>
</dbReference>
<keyword evidence="4 7" id="KW-0012">Acyltransferase</keyword>
<dbReference type="InterPro" id="IPR020610">
    <property type="entry name" value="Thiolase_AS"/>
</dbReference>
<evidence type="ECO:0000256" key="5">
    <source>
        <dbReference type="ARBA" id="ARBA00024073"/>
    </source>
</evidence>
<dbReference type="InterPro" id="IPR020613">
    <property type="entry name" value="Thiolase_CS"/>
</dbReference>
<dbReference type="SUPFAM" id="SSF53901">
    <property type="entry name" value="Thiolase-like"/>
    <property type="match status" value="2"/>
</dbReference>
<dbReference type="OrthoDB" id="9764892at2"/>
<evidence type="ECO:0000256" key="3">
    <source>
        <dbReference type="ARBA" id="ARBA00022679"/>
    </source>
</evidence>
<feature type="domain" description="Thiolase N-terminal" evidence="8">
    <location>
        <begin position="5"/>
        <end position="255"/>
    </location>
</feature>
<dbReference type="GO" id="GO:0010124">
    <property type="term" value="P:phenylacetate catabolic process"/>
    <property type="evidence" value="ECO:0007669"/>
    <property type="project" value="TreeGrafter"/>
</dbReference>
<feature type="active site" description="Proton acceptor" evidence="6">
    <location>
        <position position="371"/>
    </location>
</feature>
<sequence length="385" mass="41186">MRHAVIIDAIRTPMARASAEKGYFRDVRADELSAGLVRQLMRRTGVDPKLVEDIRWGCVQQQGEQGFDIARVIGLMADLPVETGGVTINRNCASSLQAINDAAMSIAAGCEDVQICGGVEHMQHIPMTKDYDPSPLLFRGHGEGIMHMGLTAEYLARKYRIGREQQDAFSLRSHQLAGEATDKGDFESEIVPTWGRDEDGRKVELLVDQGIRRETSMEALGALPPAFDPASGTVTAGSSSQLSVGAAALLVMSEDRAKELGLKPMARIRAMAVAGVAPEEMGIGPVPAVTKALKRAGLTLDDMQAIEINEAFAAQVLSVLKLLGIDEERVNRRGGAIALGHPLGATGARITTTLLHRLKAEEARYGLVTLCVGQGQGVATILEAC</sequence>
<evidence type="ECO:0000259" key="9">
    <source>
        <dbReference type="Pfam" id="PF02803"/>
    </source>
</evidence>
<evidence type="ECO:0000256" key="6">
    <source>
        <dbReference type="PIRSR" id="PIRSR000429-1"/>
    </source>
</evidence>
<feature type="active site" description="Acyl-thioester intermediate" evidence="6">
    <location>
        <position position="92"/>
    </location>
</feature>
<dbReference type="GO" id="GO:0006635">
    <property type="term" value="P:fatty acid beta-oxidation"/>
    <property type="evidence" value="ECO:0007669"/>
    <property type="project" value="TreeGrafter"/>
</dbReference>
<organism evidence="10 11">
    <name type="scientific">Kolteria novifilia</name>
    <dbReference type="NCBI Taxonomy" id="2527975"/>
    <lineage>
        <taxon>Bacteria</taxon>
        <taxon>Pseudomonadati</taxon>
        <taxon>Planctomycetota</taxon>
        <taxon>Planctomycetia</taxon>
        <taxon>Kolteriales</taxon>
        <taxon>Kolteriaceae</taxon>
        <taxon>Kolteria</taxon>
    </lineage>
</organism>